<feature type="compositionally biased region" description="Basic and acidic residues" evidence="2">
    <location>
        <begin position="311"/>
        <end position="330"/>
    </location>
</feature>
<dbReference type="GO" id="GO:0006457">
    <property type="term" value="P:protein folding"/>
    <property type="evidence" value="ECO:0007669"/>
    <property type="project" value="TreeGrafter"/>
</dbReference>
<dbReference type="Proteomes" id="UP000317650">
    <property type="component" value="Chromosome 4"/>
</dbReference>
<organism evidence="3 4">
    <name type="scientific">Musa balbisiana</name>
    <name type="common">Banana</name>
    <dbReference type="NCBI Taxonomy" id="52838"/>
    <lineage>
        <taxon>Eukaryota</taxon>
        <taxon>Viridiplantae</taxon>
        <taxon>Streptophyta</taxon>
        <taxon>Embryophyta</taxon>
        <taxon>Tracheophyta</taxon>
        <taxon>Spermatophyta</taxon>
        <taxon>Magnoliopsida</taxon>
        <taxon>Liliopsida</taxon>
        <taxon>Zingiberales</taxon>
        <taxon>Musaceae</taxon>
        <taxon>Musa</taxon>
    </lineage>
</organism>
<keyword evidence="4" id="KW-1185">Reference proteome</keyword>
<dbReference type="PANTHER" id="PTHR33322">
    <property type="entry name" value="BAG DOMAIN CONTAINING PROTEIN, EXPRESSED"/>
    <property type="match status" value="1"/>
</dbReference>
<dbReference type="STRING" id="52838.A0A4S8KHG7"/>
<evidence type="ECO:0008006" key="5">
    <source>
        <dbReference type="Google" id="ProtNLM"/>
    </source>
</evidence>
<dbReference type="GO" id="GO:0009506">
    <property type="term" value="C:plasmodesma"/>
    <property type="evidence" value="ECO:0007669"/>
    <property type="project" value="TreeGrafter"/>
</dbReference>
<name>A0A4S8KHG7_MUSBA</name>
<comment type="caution">
    <text evidence="3">The sequence shown here is derived from an EMBL/GenBank/DDBJ whole genome shotgun (WGS) entry which is preliminary data.</text>
</comment>
<feature type="compositionally biased region" description="Low complexity" evidence="2">
    <location>
        <begin position="122"/>
        <end position="132"/>
    </location>
</feature>
<evidence type="ECO:0000313" key="4">
    <source>
        <dbReference type="Proteomes" id="UP000317650"/>
    </source>
</evidence>
<dbReference type="EMBL" id="PYDT01000001">
    <property type="protein sequence ID" value="THU74598.1"/>
    <property type="molecule type" value="Genomic_DNA"/>
</dbReference>
<feature type="region of interest" description="Disordered" evidence="2">
    <location>
        <begin position="122"/>
        <end position="154"/>
    </location>
</feature>
<gene>
    <name evidence="3" type="ORF">C4D60_Mb04t35070</name>
</gene>
<reference evidence="3 4" key="1">
    <citation type="journal article" date="2019" name="Nat. Plants">
        <title>Genome sequencing of Musa balbisiana reveals subgenome evolution and function divergence in polyploid bananas.</title>
        <authorList>
            <person name="Yao X."/>
        </authorList>
    </citation>
    <scope>NUCLEOTIDE SEQUENCE [LARGE SCALE GENOMIC DNA]</scope>
    <source>
        <strain evidence="4">cv. DH-PKW</strain>
        <tissue evidence="3">Leaves</tissue>
    </source>
</reference>
<dbReference type="PANTHER" id="PTHR33322:SF18">
    <property type="entry name" value="BAG FAMILY MOLECULAR CHAPERONE REGULATOR 8, CHLOROPLASTIC"/>
    <property type="match status" value="1"/>
</dbReference>
<keyword evidence="1" id="KW-0143">Chaperone</keyword>
<proteinExistence type="predicted"/>
<evidence type="ECO:0000313" key="3">
    <source>
        <dbReference type="EMBL" id="THU74598.1"/>
    </source>
</evidence>
<accession>A0A4S8KHG7</accession>
<dbReference type="AlphaFoldDB" id="A0A4S8KHG7"/>
<sequence length="352" mass="39740">MPSHHHRETNRCCCCCSIHPSPPPHLTTSDQLLQALASHLLLQSQNPPTLSDRHCLKPQQHSPPLHSFFQIHQLGDDHLPPVPPHYHRHEHQQQQQQQFYRHQAQPLIESLLRRVAALESSFPHLSSPTSSPSPLPCHGRQRQERPLTPSPPSSFALSLRDLAARRIQASYRRFLLRRSQTLRHLKDLAAMKSSSGDPMVREGKRSISRELVRMLDFIDKVAVKEHQLSLDAIEITGNCGVERDSVEGMRREIVGTEEVQKLAKKVSFLEDGKRPRFSLSGRHQLEEELIDAGNQTAPLESLGGDITSTESSDHLGPERFHEISNGDRSSESSIENGGKYVKGKHFQNQNGK</sequence>
<evidence type="ECO:0000256" key="1">
    <source>
        <dbReference type="ARBA" id="ARBA00023186"/>
    </source>
</evidence>
<protein>
    <recommendedName>
        <fullName evidence="5">BAG domain-containing protein</fullName>
    </recommendedName>
</protein>
<dbReference type="InterPro" id="IPR040400">
    <property type="entry name" value="BAG5/6/7/8"/>
</dbReference>
<evidence type="ECO:0000256" key="2">
    <source>
        <dbReference type="SAM" id="MobiDB-lite"/>
    </source>
</evidence>
<feature type="region of interest" description="Disordered" evidence="2">
    <location>
        <begin position="293"/>
        <end position="352"/>
    </location>
</feature>